<dbReference type="SUPFAM" id="SSF117839">
    <property type="entry name" value="WWE domain"/>
    <property type="match status" value="1"/>
</dbReference>
<evidence type="ECO:0000256" key="2">
    <source>
        <dbReference type="ARBA" id="ARBA00023242"/>
    </source>
</evidence>
<evidence type="ECO:0000256" key="1">
    <source>
        <dbReference type="ARBA" id="ARBA00004123"/>
    </source>
</evidence>
<dbReference type="Gene3D" id="3.30.720.50">
    <property type="match status" value="1"/>
</dbReference>
<reference evidence="4" key="5">
    <citation type="submission" date="2025-09" db="UniProtKB">
        <authorList>
            <consortium name="Ensembl"/>
        </authorList>
    </citation>
    <scope>IDENTIFICATION</scope>
</reference>
<name>A0A4W3GDZ2_CALMI</name>
<comment type="subcellular location">
    <subcellularLocation>
        <location evidence="1">Nucleus</location>
    </subcellularLocation>
</comment>
<protein>
    <submittedName>
        <fullName evidence="4">TCDD-inducible poly [ADP-ribose] polymerase-like</fullName>
    </submittedName>
</protein>
<dbReference type="PANTHER" id="PTHR45740">
    <property type="entry name" value="POLY [ADP-RIBOSE] POLYMERASE"/>
    <property type="match status" value="1"/>
</dbReference>
<reference evidence="4" key="4">
    <citation type="submission" date="2025-08" db="UniProtKB">
        <authorList>
            <consortium name="Ensembl"/>
        </authorList>
    </citation>
    <scope>IDENTIFICATION</scope>
</reference>
<evidence type="ECO:0000313" key="5">
    <source>
        <dbReference type="Proteomes" id="UP000314986"/>
    </source>
</evidence>
<dbReference type="Proteomes" id="UP000314986">
    <property type="component" value="Unassembled WGS sequence"/>
</dbReference>
<reference evidence="5" key="1">
    <citation type="journal article" date="2006" name="Science">
        <title>Ancient noncoding elements conserved in the human genome.</title>
        <authorList>
            <person name="Venkatesh B."/>
            <person name="Kirkness E.F."/>
            <person name="Loh Y.H."/>
            <person name="Halpern A.L."/>
            <person name="Lee A.P."/>
            <person name="Johnson J."/>
            <person name="Dandona N."/>
            <person name="Viswanathan L.D."/>
            <person name="Tay A."/>
            <person name="Venter J.C."/>
            <person name="Strausberg R.L."/>
            <person name="Brenner S."/>
        </authorList>
    </citation>
    <scope>NUCLEOTIDE SEQUENCE [LARGE SCALE GENOMIC DNA]</scope>
</reference>
<organism evidence="4 5">
    <name type="scientific">Callorhinchus milii</name>
    <name type="common">Ghost shark</name>
    <dbReference type="NCBI Taxonomy" id="7868"/>
    <lineage>
        <taxon>Eukaryota</taxon>
        <taxon>Metazoa</taxon>
        <taxon>Chordata</taxon>
        <taxon>Craniata</taxon>
        <taxon>Vertebrata</taxon>
        <taxon>Chondrichthyes</taxon>
        <taxon>Holocephali</taxon>
        <taxon>Chimaeriformes</taxon>
        <taxon>Callorhinchidae</taxon>
        <taxon>Callorhinchus</taxon>
    </lineage>
</organism>
<dbReference type="InterPro" id="IPR051712">
    <property type="entry name" value="ARTD-AVP"/>
</dbReference>
<accession>A0A4W3GDZ2</accession>
<dbReference type="PANTHER" id="PTHR45740:SF7">
    <property type="entry name" value="PROTEIN MONO-ADP-RIBOSYLTRANSFERASE TIPARP"/>
    <property type="match status" value="1"/>
</dbReference>
<evidence type="ECO:0000313" key="4">
    <source>
        <dbReference type="Ensembl" id="ENSCMIP00000001561.1"/>
    </source>
</evidence>
<keyword evidence="5" id="KW-1185">Reference proteome</keyword>
<dbReference type="Gene3D" id="3.90.228.10">
    <property type="match status" value="1"/>
</dbReference>
<dbReference type="AlphaFoldDB" id="A0A4W3GDZ2"/>
<feature type="compositionally biased region" description="Gly residues" evidence="3">
    <location>
        <begin position="148"/>
        <end position="161"/>
    </location>
</feature>
<dbReference type="Ensembl" id="ENSCMIT00000001625.1">
    <property type="protein sequence ID" value="ENSCMIP00000001561.1"/>
    <property type="gene ID" value="ENSCMIG00000000994.1"/>
</dbReference>
<sequence length="197" mass="22194">MSQTHSYRVDLGSSCQYNIVSGTKRDVRRRPFFQSVVTLLPYLRTLSGNLRTGQTIPGDSTAVGHEAANRKCPETWVEMGEDLEFLKAPVSVEEQAYGVVYALFHRTMPETKFRIERIDRVQNQFLWDKYCRWVRASHRSPRWSGQGIGAGGWGGGGGEGWDAGARAVTDNNKSYGRDSRSTRSSGHRRLPRRLEAA</sequence>
<dbReference type="InterPro" id="IPR037197">
    <property type="entry name" value="WWE_dom_sf"/>
</dbReference>
<dbReference type="GO" id="GO:1990404">
    <property type="term" value="F:NAD+-protein mono-ADP-ribosyltransferase activity"/>
    <property type="evidence" value="ECO:0007669"/>
    <property type="project" value="TreeGrafter"/>
</dbReference>
<reference evidence="5" key="3">
    <citation type="journal article" date="2014" name="Nature">
        <title>Elephant shark genome provides unique insights into gnathostome evolution.</title>
        <authorList>
            <consortium name="International Elephant Shark Genome Sequencing Consortium"/>
            <person name="Venkatesh B."/>
            <person name="Lee A.P."/>
            <person name="Ravi V."/>
            <person name="Maurya A.K."/>
            <person name="Lian M.M."/>
            <person name="Swann J.B."/>
            <person name="Ohta Y."/>
            <person name="Flajnik M.F."/>
            <person name="Sutoh Y."/>
            <person name="Kasahara M."/>
            <person name="Hoon S."/>
            <person name="Gangu V."/>
            <person name="Roy S.W."/>
            <person name="Irimia M."/>
            <person name="Korzh V."/>
            <person name="Kondrychyn I."/>
            <person name="Lim Z.W."/>
            <person name="Tay B.H."/>
            <person name="Tohari S."/>
            <person name="Kong K.W."/>
            <person name="Ho S."/>
            <person name="Lorente-Galdos B."/>
            <person name="Quilez J."/>
            <person name="Marques-Bonet T."/>
            <person name="Raney B.J."/>
            <person name="Ingham P.W."/>
            <person name="Tay A."/>
            <person name="Hillier L.W."/>
            <person name="Minx P."/>
            <person name="Boehm T."/>
            <person name="Wilson R.K."/>
            <person name="Brenner S."/>
            <person name="Warren W.C."/>
        </authorList>
    </citation>
    <scope>NUCLEOTIDE SEQUENCE [LARGE SCALE GENOMIC DNA]</scope>
</reference>
<keyword evidence="2" id="KW-0539">Nucleus</keyword>
<dbReference type="GO" id="GO:0005634">
    <property type="term" value="C:nucleus"/>
    <property type="evidence" value="ECO:0007669"/>
    <property type="project" value="UniProtKB-SubCell"/>
</dbReference>
<dbReference type="OMA" id="MINESQG"/>
<feature type="region of interest" description="Disordered" evidence="3">
    <location>
        <begin position="148"/>
        <end position="197"/>
    </location>
</feature>
<dbReference type="GO" id="GO:0003950">
    <property type="term" value="F:NAD+ poly-ADP-ribosyltransferase activity"/>
    <property type="evidence" value="ECO:0007669"/>
    <property type="project" value="TreeGrafter"/>
</dbReference>
<proteinExistence type="predicted"/>
<reference evidence="5" key="2">
    <citation type="journal article" date="2007" name="PLoS Biol.">
        <title>Survey sequencing and comparative analysis of the elephant shark (Callorhinchus milii) genome.</title>
        <authorList>
            <person name="Venkatesh B."/>
            <person name="Kirkness E.F."/>
            <person name="Loh Y.H."/>
            <person name="Halpern A.L."/>
            <person name="Lee A.P."/>
            <person name="Johnson J."/>
            <person name="Dandona N."/>
            <person name="Viswanathan L.D."/>
            <person name="Tay A."/>
            <person name="Venter J.C."/>
            <person name="Strausberg R.L."/>
            <person name="Brenner S."/>
        </authorList>
    </citation>
    <scope>NUCLEOTIDE SEQUENCE [LARGE SCALE GENOMIC DNA]</scope>
</reference>
<evidence type="ECO:0000256" key="3">
    <source>
        <dbReference type="SAM" id="MobiDB-lite"/>
    </source>
</evidence>
<dbReference type="InParanoid" id="A0A4W3GDZ2"/>
<dbReference type="GeneTree" id="ENSGT00940000155368"/>